<organism evidence="1">
    <name type="scientific">bioreactor metagenome</name>
    <dbReference type="NCBI Taxonomy" id="1076179"/>
    <lineage>
        <taxon>unclassified sequences</taxon>
        <taxon>metagenomes</taxon>
        <taxon>ecological metagenomes</taxon>
    </lineage>
</organism>
<proteinExistence type="predicted"/>
<comment type="caution">
    <text evidence="1">The sequence shown here is derived from an EMBL/GenBank/DDBJ whole genome shotgun (WGS) entry which is preliminary data.</text>
</comment>
<dbReference type="AlphaFoldDB" id="A0A645IRC5"/>
<evidence type="ECO:0000313" key="1">
    <source>
        <dbReference type="EMBL" id="MPN53908.1"/>
    </source>
</evidence>
<name>A0A645IRC5_9ZZZZ</name>
<dbReference type="EMBL" id="VSSQ01121540">
    <property type="protein sequence ID" value="MPN53908.1"/>
    <property type="molecule type" value="Genomic_DNA"/>
</dbReference>
<evidence type="ECO:0008006" key="2">
    <source>
        <dbReference type="Google" id="ProtNLM"/>
    </source>
</evidence>
<sequence>MTQRDIELSQDDLEKLTCAVSKAGQKGVANTLVLCDKGAFIINVPSQTVITALSGSDVKDNIFTQIDGAVIL</sequence>
<accession>A0A645IRC5</accession>
<dbReference type="InterPro" id="IPR013367">
    <property type="entry name" value="Flagellar_put"/>
</dbReference>
<gene>
    <name evidence="1" type="ORF">SDC9_201577</name>
</gene>
<dbReference type="Pfam" id="PF12611">
    <property type="entry name" value="Flagellar_put"/>
    <property type="match status" value="1"/>
</dbReference>
<protein>
    <recommendedName>
        <fullName evidence="2">Flagellar operon protein</fullName>
    </recommendedName>
</protein>
<reference evidence="1" key="1">
    <citation type="submission" date="2019-08" db="EMBL/GenBank/DDBJ databases">
        <authorList>
            <person name="Kucharzyk K."/>
            <person name="Murdoch R.W."/>
            <person name="Higgins S."/>
            <person name="Loffler F."/>
        </authorList>
    </citation>
    <scope>NUCLEOTIDE SEQUENCE</scope>
</reference>